<dbReference type="InterPro" id="IPR051263">
    <property type="entry name" value="C-type_cytochrome_biogenesis"/>
</dbReference>
<dbReference type="Proteomes" id="UP000029989">
    <property type="component" value="Unassembled WGS sequence"/>
</dbReference>
<dbReference type="AlphaFoldDB" id="A0A0A0F4D4"/>
<dbReference type="InterPro" id="IPR019734">
    <property type="entry name" value="TPR_rpt"/>
</dbReference>
<gene>
    <name evidence="8" type="ORF">N799_10415</name>
</gene>
<keyword evidence="5" id="KW-0812">Transmembrane</keyword>
<dbReference type="STRING" id="913325.N799_10415"/>
<sequence length="339" mass="35863">MVMTVFVIASLLLAVLVLAWVLRPVWRDRPLAGVGMLACLLATTGLLYMLVGTPRALDPAQRRAPATLSEAITQLTAELERDPNQIEGWRLLARAHAAEGAFVESRDAYARAVQLAPDEPALLAEAAEARAKADPKRLFDEQAVAMLRHALEIEPQHQRARWFLGIARRQAGQPAEAVAIWEPLLAQVDAATAASLREQIDLARVDAGMEPLPPAPKAPAAAASPVTITASISLDPALAMQYPDGASVFVIARRPGGPPMPVAVEKLQPAGFPLTVTLTDADSLMPTAKLSDLAQVELSARVSASGDATSQAGDFESAPVVVENGPEAAAALMIDRVVE</sequence>
<proteinExistence type="predicted"/>
<dbReference type="Pfam" id="PF23914">
    <property type="entry name" value="TPR_CcmH_CycH"/>
    <property type="match status" value="1"/>
</dbReference>
<keyword evidence="9" id="KW-1185">Reference proteome</keyword>
<dbReference type="PROSITE" id="PS50005">
    <property type="entry name" value="TPR"/>
    <property type="match status" value="1"/>
</dbReference>
<comment type="caution">
    <text evidence="8">The sequence shown here is derived from an EMBL/GenBank/DDBJ whole genome shotgun (WGS) entry which is preliminary data.</text>
</comment>
<evidence type="ECO:0000259" key="6">
    <source>
        <dbReference type="Pfam" id="PF23892"/>
    </source>
</evidence>
<keyword evidence="2" id="KW-0201">Cytochrome c-type biogenesis</keyword>
<reference evidence="8 9" key="1">
    <citation type="journal article" date="2015" name="Stand. Genomic Sci.">
        <title>Genomic information of the arsenic-resistant bacterium Lysobacter arseniciresistens type strain ZS79(T) and comparison of Lysobacter draft genomes.</title>
        <authorList>
            <person name="Liu L."/>
            <person name="Zhang S."/>
            <person name="Luo M."/>
            <person name="Wang G."/>
        </authorList>
    </citation>
    <scope>NUCLEOTIDE SEQUENCE [LARGE SCALE GENOMIC DNA]</scope>
    <source>
        <strain evidence="8 9">ZS79</strain>
    </source>
</reference>
<dbReference type="Gene3D" id="1.25.40.10">
    <property type="entry name" value="Tetratricopeptide repeat domain"/>
    <property type="match status" value="1"/>
</dbReference>
<dbReference type="PANTHER" id="PTHR47870">
    <property type="entry name" value="CYTOCHROME C-TYPE BIOGENESIS PROTEIN CCMH"/>
    <property type="match status" value="1"/>
</dbReference>
<evidence type="ECO:0000256" key="2">
    <source>
        <dbReference type="ARBA" id="ARBA00022748"/>
    </source>
</evidence>
<keyword evidence="5" id="KW-1133">Transmembrane helix</keyword>
<dbReference type="OrthoDB" id="9776053at2"/>
<dbReference type="Pfam" id="PF23892">
    <property type="entry name" value="Ig_CycH"/>
    <property type="match status" value="1"/>
</dbReference>
<feature type="repeat" description="TPR" evidence="4">
    <location>
        <begin position="86"/>
        <end position="119"/>
    </location>
</feature>
<evidence type="ECO:0000256" key="3">
    <source>
        <dbReference type="ARBA" id="ARBA00022803"/>
    </source>
</evidence>
<dbReference type="GO" id="GO:0017004">
    <property type="term" value="P:cytochrome complex assembly"/>
    <property type="evidence" value="ECO:0007669"/>
    <property type="project" value="UniProtKB-KW"/>
</dbReference>
<evidence type="ECO:0000256" key="1">
    <source>
        <dbReference type="ARBA" id="ARBA00022737"/>
    </source>
</evidence>
<dbReference type="InterPro" id="IPR056412">
    <property type="entry name" value="Ig_CycH"/>
</dbReference>
<feature type="domain" description="Cytochrome c-type biogenesis protein H TPR" evidence="7">
    <location>
        <begin position="73"/>
        <end position="190"/>
    </location>
</feature>
<dbReference type="InterPro" id="IPR056413">
    <property type="entry name" value="TPR_CcmH_CycH"/>
</dbReference>
<feature type="domain" description="Cytochrome c-type biogenesis protein H Ig-like" evidence="6">
    <location>
        <begin position="228"/>
        <end position="335"/>
    </location>
</feature>
<accession>A0A0A0F4D4</accession>
<keyword evidence="5" id="KW-0472">Membrane</keyword>
<dbReference type="RefSeq" id="WP_036208027.1">
    <property type="nucleotide sequence ID" value="NZ_AVPT01000004.1"/>
</dbReference>
<keyword evidence="1" id="KW-0677">Repeat</keyword>
<keyword evidence="3 4" id="KW-0802">TPR repeat</keyword>
<name>A0A0A0F4D4_9GAMM</name>
<evidence type="ECO:0000256" key="5">
    <source>
        <dbReference type="SAM" id="Phobius"/>
    </source>
</evidence>
<evidence type="ECO:0000313" key="9">
    <source>
        <dbReference type="Proteomes" id="UP000029989"/>
    </source>
</evidence>
<evidence type="ECO:0000313" key="8">
    <source>
        <dbReference type="EMBL" id="KGM57238.1"/>
    </source>
</evidence>
<organism evidence="8 9">
    <name type="scientific">Lysobacter arseniciresistens ZS79</name>
    <dbReference type="NCBI Taxonomy" id="913325"/>
    <lineage>
        <taxon>Bacteria</taxon>
        <taxon>Pseudomonadati</taxon>
        <taxon>Pseudomonadota</taxon>
        <taxon>Gammaproteobacteria</taxon>
        <taxon>Lysobacterales</taxon>
        <taxon>Lysobacteraceae</taxon>
        <taxon>Novilysobacter</taxon>
    </lineage>
</organism>
<evidence type="ECO:0000259" key="7">
    <source>
        <dbReference type="Pfam" id="PF23914"/>
    </source>
</evidence>
<dbReference type="EMBL" id="AVPT01000004">
    <property type="protein sequence ID" value="KGM57238.1"/>
    <property type="molecule type" value="Genomic_DNA"/>
</dbReference>
<protein>
    <submittedName>
        <fullName evidence="8">Uncharacterized protein</fullName>
    </submittedName>
</protein>
<feature type="transmembrane region" description="Helical" evidence="5">
    <location>
        <begin position="29"/>
        <end position="51"/>
    </location>
</feature>
<dbReference type="InterPro" id="IPR011990">
    <property type="entry name" value="TPR-like_helical_dom_sf"/>
</dbReference>
<dbReference type="PANTHER" id="PTHR47870:SF1">
    <property type="entry name" value="CYTOCHROME C-TYPE BIOGENESIS PROTEIN CCMH"/>
    <property type="match status" value="1"/>
</dbReference>
<evidence type="ECO:0000256" key="4">
    <source>
        <dbReference type="PROSITE-ProRule" id="PRU00339"/>
    </source>
</evidence>
<dbReference type="eggNOG" id="COG4235">
    <property type="taxonomic scope" value="Bacteria"/>
</dbReference>
<dbReference type="SUPFAM" id="SSF48452">
    <property type="entry name" value="TPR-like"/>
    <property type="match status" value="1"/>
</dbReference>